<dbReference type="Gene3D" id="1.10.238.10">
    <property type="entry name" value="EF-hand"/>
    <property type="match status" value="2"/>
</dbReference>
<proteinExistence type="predicted"/>
<dbReference type="PANTHER" id="PTHR23048">
    <property type="entry name" value="MYOSIN LIGHT CHAIN 1, 3"/>
    <property type="match status" value="1"/>
</dbReference>
<dbReference type="InterPro" id="IPR018247">
    <property type="entry name" value="EF_Hand_1_Ca_BS"/>
</dbReference>
<evidence type="ECO:0000256" key="2">
    <source>
        <dbReference type="ARBA" id="ARBA00022837"/>
    </source>
</evidence>
<evidence type="ECO:0000313" key="4">
    <source>
        <dbReference type="EMBL" id="JAC83238.1"/>
    </source>
</evidence>
<keyword evidence="2" id="KW-0106">Calcium</keyword>
<evidence type="ECO:0000259" key="3">
    <source>
        <dbReference type="PROSITE" id="PS50222"/>
    </source>
</evidence>
<evidence type="ECO:0000256" key="1">
    <source>
        <dbReference type="ARBA" id="ARBA00022737"/>
    </source>
</evidence>
<protein>
    <submittedName>
        <fullName evidence="4">Calmodulin-like protein</fullName>
    </submittedName>
</protein>
<name>A0A061SG36_9CHLO</name>
<dbReference type="CDD" id="cd00051">
    <property type="entry name" value="EFh"/>
    <property type="match status" value="1"/>
</dbReference>
<dbReference type="EMBL" id="GBEZ01001765">
    <property type="protein sequence ID" value="JAC83238.1"/>
    <property type="molecule type" value="Transcribed_RNA"/>
</dbReference>
<dbReference type="SUPFAM" id="SSF47473">
    <property type="entry name" value="EF-hand"/>
    <property type="match status" value="1"/>
</dbReference>
<feature type="domain" description="EF-hand" evidence="3">
    <location>
        <begin position="13"/>
        <end position="48"/>
    </location>
</feature>
<dbReference type="PROSITE" id="PS50222">
    <property type="entry name" value="EF_HAND_2"/>
    <property type="match status" value="2"/>
</dbReference>
<dbReference type="InterPro" id="IPR011992">
    <property type="entry name" value="EF-hand-dom_pair"/>
</dbReference>
<gene>
    <name evidence="4" type="ORF">TSPGSL018_3852</name>
</gene>
<reference evidence="4" key="1">
    <citation type="submission" date="2014-05" db="EMBL/GenBank/DDBJ databases">
        <title>The transcriptome of the halophilic microalga Tetraselmis sp. GSL018 isolated from the Great Salt Lake, Utah.</title>
        <authorList>
            <person name="Jinkerson R.E."/>
            <person name="D'Adamo S."/>
            <person name="Posewitz M.C."/>
        </authorList>
    </citation>
    <scope>NUCLEOTIDE SEQUENCE</scope>
    <source>
        <strain evidence="4">GSL018</strain>
    </source>
</reference>
<accession>A0A061SG36</accession>
<dbReference type="PROSITE" id="PS00018">
    <property type="entry name" value="EF_HAND_1"/>
    <property type="match status" value="2"/>
</dbReference>
<dbReference type="AlphaFoldDB" id="A0A061SG36"/>
<dbReference type="SMART" id="SM00054">
    <property type="entry name" value="EFh"/>
    <property type="match status" value="3"/>
</dbReference>
<sequence>MSVKVGGIEFSEQEVSDFREVFELVDKDKGGTIEADEVMELMVMLGIKTSREQVESLINDIDEDGNGEIDFEEFLQVMAAGKGLPYTRSSMTKFFKEFSRNEVPRPPDGWISAKELRNAMRCSEYDLSDEEVERLIKMMEPNKNGMINYADKIKLYLNE</sequence>
<dbReference type="FunFam" id="1.10.238.10:FF:000178">
    <property type="entry name" value="Calmodulin-2 A"/>
    <property type="match status" value="1"/>
</dbReference>
<dbReference type="InterPro" id="IPR050230">
    <property type="entry name" value="CALM/Myosin/TropC-like"/>
</dbReference>
<keyword evidence="1" id="KW-0677">Repeat</keyword>
<dbReference type="GO" id="GO:0016460">
    <property type="term" value="C:myosin II complex"/>
    <property type="evidence" value="ECO:0007669"/>
    <property type="project" value="TreeGrafter"/>
</dbReference>
<dbReference type="PANTHER" id="PTHR23048:SF0">
    <property type="entry name" value="CALMODULIN LIKE 3"/>
    <property type="match status" value="1"/>
</dbReference>
<dbReference type="Pfam" id="PF13499">
    <property type="entry name" value="EF-hand_7"/>
    <property type="match status" value="2"/>
</dbReference>
<dbReference type="InterPro" id="IPR002048">
    <property type="entry name" value="EF_hand_dom"/>
</dbReference>
<dbReference type="GO" id="GO:0005509">
    <property type="term" value="F:calcium ion binding"/>
    <property type="evidence" value="ECO:0007669"/>
    <property type="project" value="InterPro"/>
</dbReference>
<feature type="domain" description="EF-hand" evidence="3">
    <location>
        <begin position="49"/>
        <end position="84"/>
    </location>
</feature>
<organism evidence="4">
    <name type="scientific">Tetraselmis sp. GSL018</name>
    <dbReference type="NCBI Taxonomy" id="582737"/>
    <lineage>
        <taxon>Eukaryota</taxon>
        <taxon>Viridiplantae</taxon>
        <taxon>Chlorophyta</taxon>
        <taxon>core chlorophytes</taxon>
        <taxon>Chlorodendrophyceae</taxon>
        <taxon>Chlorodendrales</taxon>
        <taxon>Chlorodendraceae</taxon>
        <taxon>Tetraselmis</taxon>
    </lineage>
</organism>